<sequence>MQVYLRESPRAIFLLSSTSSDHYPPSVGGEQPRGSNGSDRPGKSALLLSTQSGASSSSTSSSRAVVEAVAAKDVPPTQTMKRLAPKAHGCLGLINVGSDLFVAIVTSAVGVGEIRPGEAVSKVVSVSFFCLNKSSWDDDNALNLVDEDGSGPLDPQGLPPPSQDLSASPSAPILEHPCTSIKKLLGTGTFYYAKDGAFDLSRRLEKRIAGTTKARRRPPPPPSGQAAAELSATSPKQTSVADPWKYDDRFVWNSYMLEPLLEFRSRLETPERQALDAEGFFVLAIQGYVGISALPSQDSSGPAIVSLVSRLSWKRAGTRYNTRGIDDSGNVANFVESETLFHLGAVTFSHTQVRGSVPLFWEQQGLQAFNARIQVTRPRIASQPAYDRHFADLFSHYNRVHALNLLGTRDAETVLSAAYAEHMRNSNAVELYLASLSATEAAEAEEGEKAENGQDEDDVDRMGLTNFDFHATSRAKGGIDGVRSELKYLGPVQLKRKAFGFSVHRADATDSLDRTNVIEDMLSQSALELFIEENMEKNASFESFSSFSSPIWSHHRNLWAENGDALSKIYAGTGALNTTYTRSGGGKKTLGGLLSDAAKSASRMYINNFQDKSKQTVIDALLGNLANQKPVTVFDPLHDAVTAELHDRLDEYSTPRQVSVFVGTWNLAGRGPSGESILPWLFPDDGSQQQEPDVMALAFQEVVPLTPQQILMTDPDKLRVWEAVINDTLRRRGGKSQYVILRSEQLVGTALIVLVNESIISHVKAVEASSKKTGLKGMSGNKGGVAIRLSIYDTTFCFVTAHFAAGKSNVEERNADYWTINRELGFSRARTVNHHDHVIWLGDFNYRIDSGNEVVRPMCDRYDFEGLYARDQLSRSRQMNQVFVGFNEAPIGFLPTYKYDFHSDRYDSSEKLRVPAWTDRILYRAMAPMQLALQVYDRAELKTSDHRPVYARFAAEARVFDQERHNAIRKELIAARKTAQARRGYLASSPSSSPIDRSEDEEAAEDDELDEDEWEDEELPEPSSDQSKWWDVGSPSSLSESEDEDEEEEIENVKNGEAGEARGNPFTAGHASPLRSRGGSGTIKRRPPPQPPKKLNSNSSSGAHTTSPGVRVSDENGSTEAALRRAAGSPLQSVSSPMSEAVSPSDPATSPVLVRAPPPIPSKPAHIQSANNAATATPALPKRPALGSRSASYTSQRSAKSLLDDSDSDSDERRSGRAMM</sequence>
<dbReference type="InterPro" id="IPR000300">
    <property type="entry name" value="IPPc"/>
</dbReference>
<dbReference type="PROSITE" id="PS50275">
    <property type="entry name" value="SAC"/>
    <property type="match status" value="1"/>
</dbReference>
<dbReference type="GO" id="GO:0015031">
    <property type="term" value="P:protein transport"/>
    <property type="evidence" value="ECO:0007669"/>
    <property type="project" value="UniProtKB-KW"/>
</dbReference>
<dbReference type="AlphaFoldDB" id="A0A316YVS8"/>
<evidence type="ECO:0000256" key="4">
    <source>
        <dbReference type="ARBA" id="ARBA00013044"/>
    </source>
</evidence>
<dbReference type="EMBL" id="KZ819634">
    <property type="protein sequence ID" value="PWN93379.1"/>
    <property type="molecule type" value="Genomic_DNA"/>
</dbReference>
<dbReference type="Pfam" id="PF22669">
    <property type="entry name" value="Exo_endo_phos2"/>
    <property type="match status" value="1"/>
</dbReference>
<keyword evidence="6" id="KW-0963">Cytoplasm</keyword>
<dbReference type="OrthoDB" id="405996at2759"/>
<feature type="region of interest" description="Disordered" evidence="9">
    <location>
        <begin position="209"/>
        <end position="240"/>
    </location>
</feature>
<evidence type="ECO:0000313" key="12">
    <source>
        <dbReference type="Proteomes" id="UP000245768"/>
    </source>
</evidence>
<evidence type="ECO:0000256" key="8">
    <source>
        <dbReference type="ARBA" id="ARBA00022927"/>
    </source>
</evidence>
<gene>
    <name evidence="11" type="ORF">FA10DRAFT_270625</name>
</gene>
<keyword evidence="12" id="KW-1185">Reference proteome</keyword>
<dbReference type="RefSeq" id="XP_025380577.1">
    <property type="nucleotide sequence ID" value="XM_025523069.1"/>
</dbReference>
<dbReference type="GO" id="GO:0004439">
    <property type="term" value="F:phosphatidylinositol-4,5-bisphosphate 5-phosphatase activity"/>
    <property type="evidence" value="ECO:0007669"/>
    <property type="project" value="UniProtKB-EC"/>
</dbReference>
<feature type="compositionally biased region" description="Low complexity" evidence="9">
    <location>
        <begin position="44"/>
        <end position="62"/>
    </location>
</feature>
<keyword evidence="5" id="KW-0813">Transport</keyword>
<dbReference type="GO" id="GO:0016020">
    <property type="term" value="C:membrane"/>
    <property type="evidence" value="ECO:0007669"/>
    <property type="project" value="TreeGrafter"/>
</dbReference>
<feature type="compositionally biased region" description="Polar residues" evidence="9">
    <location>
        <begin position="1189"/>
        <end position="1199"/>
    </location>
</feature>
<dbReference type="Pfam" id="PF02383">
    <property type="entry name" value="Syja_N"/>
    <property type="match status" value="1"/>
</dbReference>
<dbReference type="FunFam" id="3.60.10.10:FF:000029">
    <property type="entry name" value="Inositol polyphosphate 5-phosphatase"/>
    <property type="match status" value="1"/>
</dbReference>
<dbReference type="GO" id="GO:0005737">
    <property type="term" value="C:cytoplasm"/>
    <property type="evidence" value="ECO:0007669"/>
    <property type="project" value="UniProtKB-SubCell"/>
</dbReference>
<keyword evidence="7" id="KW-0378">Hydrolase</keyword>
<evidence type="ECO:0000256" key="3">
    <source>
        <dbReference type="ARBA" id="ARBA00009678"/>
    </source>
</evidence>
<organism evidence="11 12">
    <name type="scientific">Acaromyces ingoldii</name>
    <dbReference type="NCBI Taxonomy" id="215250"/>
    <lineage>
        <taxon>Eukaryota</taxon>
        <taxon>Fungi</taxon>
        <taxon>Dikarya</taxon>
        <taxon>Basidiomycota</taxon>
        <taxon>Ustilaginomycotina</taxon>
        <taxon>Exobasidiomycetes</taxon>
        <taxon>Exobasidiales</taxon>
        <taxon>Cryptobasidiaceae</taxon>
        <taxon>Acaromyces</taxon>
    </lineage>
</organism>
<dbReference type="PANTHER" id="PTHR11200">
    <property type="entry name" value="INOSITOL 5-PHOSPHATASE"/>
    <property type="match status" value="1"/>
</dbReference>
<evidence type="ECO:0000256" key="6">
    <source>
        <dbReference type="ARBA" id="ARBA00022490"/>
    </source>
</evidence>
<feature type="compositionally biased region" description="Acidic residues" evidence="9">
    <location>
        <begin position="998"/>
        <end position="1020"/>
    </location>
</feature>
<dbReference type="GeneID" id="37044985"/>
<feature type="compositionally biased region" description="Polar residues" evidence="9">
    <location>
        <begin position="231"/>
        <end position="240"/>
    </location>
</feature>
<dbReference type="GO" id="GO:0043813">
    <property type="term" value="F:phosphatidylinositol-3,5-bisphosphate 5-phosphatase activity"/>
    <property type="evidence" value="ECO:0007669"/>
    <property type="project" value="TreeGrafter"/>
</dbReference>
<evidence type="ECO:0000256" key="1">
    <source>
        <dbReference type="ARBA" id="ARBA00004496"/>
    </source>
</evidence>
<dbReference type="SUPFAM" id="SSF56219">
    <property type="entry name" value="DNase I-like"/>
    <property type="match status" value="1"/>
</dbReference>
<dbReference type="FunCoup" id="A0A316YVS8">
    <property type="interactions" value="189"/>
</dbReference>
<protein>
    <recommendedName>
        <fullName evidence="4">phosphoinositide 5-phosphatase</fullName>
        <ecNumber evidence="4">3.1.3.36</ecNumber>
    </recommendedName>
</protein>
<evidence type="ECO:0000256" key="2">
    <source>
        <dbReference type="ARBA" id="ARBA00008943"/>
    </source>
</evidence>
<feature type="region of interest" description="Disordered" evidence="9">
    <location>
        <begin position="981"/>
        <end position="1220"/>
    </location>
</feature>
<keyword evidence="8" id="KW-0653">Protein transport</keyword>
<dbReference type="GO" id="GO:0046856">
    <property type="term" value="P:phosphatidylinositol dephosphorylation"/>
    <property type="evidence" value="ECO:0007669"/>
    <property type="project" value="InterPro"/>
</dbReference>
<feature type="region of interest" description="Disordered" evidence="9">
    <location>
        <begin position="145"/>
        <end position="171"/>
    </location>
</feature>
<dbReference type="InParanoid" id="A0A316YVS8"/>
<proteinExistence type="inferred from homology"/>
<accession>A0A316YVS8</accession>
<feature type="compositionally biased region" description="Acidic residues" evidence="9">
    <location>
        <begin position="1040"/>
        <end position="1050"/>
    </location>
</feature>
<name>A0A316YVS8_9BASI</name>
<feature type="compositionally biased region" description="Polar residues" evidence="9">
    <location>
        <begin position="1095"/>
        <end position="1108"/>
    </location>
</feature>
<evidence type="ECO:0000256" key="9">
    <source>
        <dbReference type="SAM" id="MobiDB-lite"/>
    </source>
</evidence>
<dbReference type="InterPro" id="IPR036691">
    <property type="entry name" value="Endo/exonu/phosph_ase_sf"/>
</dbReference>
<comment type="similarity">
    <text evidence="2">Belongs to the synaptojanin family.</text>
</comment>
<feature type="compositionally biased region" description="Basic and acidic residues" evidence="9">
    <location>
        <begin position="1211"/>
        <end position="1220"/>
    </location>
</feature>
<feature type="domain" description="SAC" evidence="10">
    <location>
        <begin position="181"/>
        <end position="572"/>
    </location>
</feature>
<evidence type="ECO:0000313" key="11">
    <source>
        <dbReference type="EMBL" id="PWN93379.1"/>
    </source>
</evidence>
<comment type="similarity">
    <text evidence="3">In the central section; belongs to the inositol 1,4,5-trisphosphate 5-phosphatase family.</text>
</comment>
<feature type="compositionally biased region" description="Low complexity" evidence="9">
    <location>
        <begin position="1170"/>
        <end position="1180"/>
    </location>
</feature>
<dbReference type="SMART" id="SM00128">
    <property type="entry name" value="IPPc"/>
    <property type="match status" value="1"/>
</dbReference>
<evidence type="ECO:0000259" key="10">
    <source>
        <dbReference type="PROSITE" id="PS50275"/>
    </source>
</evidence>
<dbReference type="InterPro" id="IPR046985">
    <property type="entry name" value="IP5"/>
</dbReference>
<feature type="region of interest" description="Disordered" evidence="9">
    <location>
        <begin position="17"/>
        <end position="62"/>
    </location>
</feature>
<dbReference type="Proteomes" id="UP000245768">
    <property type="component" value="Unassembled WGS sequence"/>
</dbReference>
<feature type="compositionally biased region" description="Basic and acidic residues" evidence="9">
    <location>
        <begin position="1051"/>
        <end position="1060"/>
    </location>
</feature>
<reference evidence="11 12" key="1">
    <citation type="journal article" date="2018" name="Mol. Biol. Evol.">
        <title>Broad Genomic Sampling Reveals a Smut Pathogenic Ancestry of the Fungal Clade Ustilaginomycotina.</title>
        <authorList>
            <person name="Kijpornyongpan T."/>
            <person name="Mondo S.J."/>
            <person name="Barry K."/>
            <person name="Sandor L."/>
            <person name="Lee J."/>
            <person name="Lipzen A."/>
            <person name="Pangilinan J."/>
            <person name="LaButti K."/>
            <person name="Hainaut M."/>
            <person name="Henrissat B."/>
            <person name="Grigoriev I.V."/>
            <person name="Spatafora J.W."/>
            <person name="Aime M.C."/>
        </authorList>
    </citation>
    <scope>NUCLEOTIDE SEQUENCE [LARGE SCALE GENOMIC DNA]</scope>
    <source>
        <strain evidence="11 12">MCA 4198</strain>
    </source>
</reference>
<dbReference type="PANTHER" id="PTHR11200:SF257">
    <property type="entry name" value="PHOSPHOINOSITIDE 5-PHOSPHATASE"/>
    <property type="match status" value="1"/>
</dbReference>
<dbReference type="EC" id="3.1.3.36" evidence="4"/>
<comment type="subcellular location">
    <subcellularLocation>
        <location evidence="1">Cytoplasm</location>
    </subcellularLocation>
</comment>
<evidence type="ECO:0000256" key="5">
    <source>
        <dbReference type="ARBA" id="ARBA00022448"/>
    </source>
</evidence>
<dbReference type="STRING" id="215250.A0A316YVS8"/>
<evidence type="ECO:0000256" key="7">
    <source>
        <dbReference type="ARBA" id="ARBA00022801"/>
    </source>
</evidence>
<dbReference type="InterPro" id="IPR002013">
    <property type="entry name" value="SAC_dom"/>
</dbReference>
<dbReference type="Gene3D" id="3.60.10.10">
    <property type="entry name" value="Endonuclease/exonuclease/phosphatase"/>
    <property type="match status" value="1"/>
</dbReference>